<evidence type="ECO:0000256" key="3">
    <source>
        <dbReference type="ARBA" id="ARBA00008045"/>
    </source>
</evidence>
<keyword evidence="11" id="KW-0175">Coiled coil</keyword>
<evidence type="ECO:0000256" key="4">
    <source>
        <dbReference type="ARBA" id="ARBA00008335"/>
    </source>
</evidence>
<dbReference type="Gene3D" id="1.20.1250.20">
    <property type="entry name" value="MFS general substrate transporter like domains"/>
    <property type="match status" value="1"/>
</dbReference>
<dbReference type="VEuPathDB" id="FungiDB:CCM_08533"/>
<evidence type="ECO:0000256" key="10">
    <source>
        <dbReference type="ARBA" id="ARBA00024667"/>
    </source>
</evidence>
<dbReference type="InterPro" id="IPR020846">
    <property type="entry name" value="MFS_dom"/>
</dbReference>
<dbReference type="PROSITE" id="PS50850">
    <property type="entry name" value="MFS"/>
    <property type="match status" value="1"/>
</dbReference>
<feature type="transmembrane region" description="Helical" evidence="13">
    <location>
        <begin position="490"/>
        <end position="509"/>
    </location>
</feature>
<evidence type="ECO:0000256" key="8">
    <source>
        <dbReference type="ARBA" id="ARBA00023136"/>
    </source>
</evidence>
<dbReference type="InterPro" id="IPR009053">
    <property type="entry name" value="Prefoldin"/>
</dbReference>
<dbReference type="Proteomes" id="UP000323067">
    <property type="component" value="Chromosome iii"/>
</dbReference>
<feature type="coiled-coil region" evidence="11">
    <location>
        <begin position="44"/>
        <end position="71"/>
    </location>
</feature>
<dbReference type="PANTHER" id="PTHR23502">
    <property type="entry name" value="MAJOR FACILITATOR SUPERFAMILY"/>
    <property type="match status" value="1"/>
</dbReference>
<organism evidence="15 16">
    <name type="scientific">Cordyceps militaris</name>
    <name type="common">Caterpillar fungus</name>
    <name type="synonym">Clavaria militaris</name>
    <dbReference type="NCBI Taxonomy" id="73501"/>
    <lineage>
        <taxon>Eukaryota</taxon>
        <taxon>Fungi</taxon>
        <taxon>Dikarya</taxon>
        <taxon>Ascomycota</taxon>
        <taxon>Pezizomycotina</taxon>
        <taxon>Sordariomycetes</taxon>
        <taxon>Hypocreomycetidae</taxon>
        <taxon>Hypocreales</taxon>
        <taxon>Cordycipitaceae</taxon>
        <taxon>Cordyceps</taxon>
    </lineage>
</organism>
<keyword evidence="6 13" id="KW-0812">Transmembrane</keyword>
<dbReference type="SUPFAM" id="SSF103473">
    <property type="entry name" value="MFS general substrate transporter"/>
    <property type="match status" value="1"/>
</dbReference>
<feature type="transmembrane region" description="Helical" evidence="13">
    <location>
        <begin position="384"/>
        <end position="402"/>
    </location>
</feature>
<evidence type="ECO:0000256" key="7">
    <source>
        <dbReference type="ARBA" id="ARBA00022989"/>
    </source>
</evidence>
<dbReference type="OrthoDB" id="5141738at2759"/>
<evidence type="ECO:0000256" key="5">
    <source>
        <dbReference type="ARBA" id="ARBA00022475"/>
    </source>
</evidence>
<evidence type="ECO:0000256" key="12">
    <source>
        <dbReference type="SAM" id="MobiDB-lite"/>
    </source>
</evidence>
<accession>A0A2H4SS86</accession>
<dbReference type="Gene3D" id="1.10.287.370">
    <property type="match status" value="1"/>
</dbReference>
<name>A0A2H4SS86_CORMI</name>
<feature type="transmembrane region" description="Helical" evidence="13">
    <location>
        <begin position="256"/>
        <end position="275"/>
    </location>
</feature>
<evidence type="ECO:0000313" key="15">
    <source>
        <dbReference type="EMBL" id="ATY65959.1"/>
    </source>
</evidence>
<dbReference type="CDD" id="cd17323">
    <property type="entry name" value="MFS_Tpo1_MDR_like"/>
    <property type="match status" value="1"/>
</dbReference>
<evidence type="ECO:0000256" key="11">
    <source>
        <dbReference type="SAM" id="Coils"/>
    </source>
</evidence>
<dbReference type="Pfam" id="PF07690">
    <property type="entry name" value="MFS_1"/>
    <property type="match status" value="1"/>
</dbReference>
<dbReference type="SUPFAM" id="SSF46579">
    <property type="entry name" value="Prefoldin"/>
    <property type="match status" value="1"/>
</dbReference>
<evidence type="ECO:0000259" key="14">
    <source>
        <dbReference type="PROSITE" id="PS50850"/>
    </source>
</evidence>
<feature type="region of interest" description="Disordered" evidence="12">
    <location>
        <begin position="708"/>
        <end position="739"/>
    </location>
</feature>
<sequence length="739" mass="82794">MSSVLQRRMLSKEEEAAGQEVEVRREDQDKINRFSRLHQRELLLEEELKANNKEKEELDDLSTELELADEDEKIQYKIGDAFFHLPLEQAQEMLGTATTRIEKDTEVLEEKISTIKEQMTELKVDLSVPKEATGSATCAHDAFRFRDCHEPSRGTLTRRVVLEMNGSNSAIVAEGGEDSGCPHDGQHGRPSTEINREAEEERLESSLPEEDDLEEDDLAALDQIRSRTRSRPGYETIEWKIDDPENPKNWSHTKKCLVTALTSMLVLNSTIGSALPSQAIPFIADYFGVTSQEQRVLPISIFLVGYVFGPLIWGPLSEHIGRRNLTLVTFTSFTLFTMGCALAPSWRALLVLRFFTGVFAASPIAIVAGILADVYGDARERGRAFGVFMVVTTLGPLISPIISGYTAETIGWRWAFWVNLMYAGATLACVLFLPETYEPVLLERRARRLRAQDPARNKVVAPRELEETDVGQLISVVLARPLRMLFTEPIVACCCAYLGLVYAVFYMSFQAYPIIYQQLYHLSPGETGLTYLSVGVGAAVALPIFWNWDAVLARAQARGALWVRREEYRRLPLACIGGPLFVISLFWMGWSARPGVSFVVPLLAGIPFGVGMVLIFFAILNYLVDAYEIFAASANAASSTSRSVLAVVLPFATTHMFDRLGIAGACSLLGGLLAVMCVIPFIFIWKGEAIRARSKFCVALRERREKLARRAEERRRRQEREEMREKARNEARAAESLEV</sequence>
<feature type="domain" description="Major facilitator superfamily (MFS) profile" evidence="14">
    <location>
        <begin position="256"/>
        <end position="688"/>
    </location>
</feature>
<dbReference type="EMBL" id="CP023326">
    <property type="protein sequence ID" value="ATY65959.1"/>
    <property type="molecule type" value="Genomic_DNA"/>
</dbReference>
<feature type="transmembrane region" description="Helical" evidence="13">
    <location>
        <begin position="662"/>
        <end position="685"/>
    </location>
</feature>
<dbReference type="CDD" id="cd23165">
    <property type="entry name" value="Prefoldin_4"/>
    <property type="match status" value="1"/>
</dbReference>
<dbReference type="VEuPathDB" id="FungiDB:CCM_08534"/>
<feature type="region of interest" description="Disordered" evidence="12">
    <location>
        <begin position="1"/>
        <end position="21"/>
    </location>
</feature>
<dbReference type="FunFam" id="1.10.287.370:FF:000005">
    <property type="entry name" value="Prefoldin subunit 4"/>
    <property type="match status" value="1"/>
</dbReference>
<evidence type="ECO:0000256" key="1">
    <source>
        <dbReference type="ARBA" id="ARBA00004141"/>
    </source>
</evidence>
<dbReference type="InterPro" id="IPR002777">
    <property type="entry name" value="PFD_beta-like"/>
</dbReference>
<reference evidence="15 16" key="1">
    <citation type="journal article" date="2017" name="BMC Genomics">
        <title>Chromosome level assembly and secondary metabolite potential of the parasitic fungus Cordyceps militaris.</title>
        <authorList>
            <person name="Kramer G.J."/>
            <person name="Nodwell J.R."/>
        </authorList>
    </citation>
    <scope>NUCLEOTIDE SEQUENCE [LARGE SCALE GENOMIC DNA]</scope>
    <source>
        <strain evidence="15 16">ATCC 34164</strain>
    </source>
</reference>
<gene>
    <name evidence="15" type="ORF">A9K55_002029</name>
</gene>
<feature type="region of interest" description="Disordered" evidence="12">
    <location>
        <begin position="171"/>
        <end position="216"/>
    </location>
</feature>
<keyword evidence="9" id="KW-0143">Chaperone</keyword>
<feature type="transmembrane region" description="Helical" evidence="13">
    <location>
        <begin position="414"/>
        <end position="434"/>
    </location>
</feature>
<feature type="transmembrane region" description="Helical" evidence="13">
    <location>
        <begin position="602"/>
        <end position="624"/>
    </location>
</feature>
<protein>
    <submittedName>
        <fullName evidence="15">Major facilitator superfamily transporter</fullName>
    </submittedName>
</protein>
<feature type="transmembrane region" description="Helical" evidence="13">
    <location>
        <begin position="295"/>
        <end position="313"/>
    </location>
</feature>
<dbReference type="GO" id="GO:0005737">
    <property type="term" value="C:cytoplasm"/>
    <property type="evidence" value="ECO:0007669"/>
    <property type="project" value="UniProtKB-ARBA"/>
</dbReference>
<feature type="transmembrane region" description="Helical" evidence="13">
    <location>
        <begin position="571"/>
        <end position="590"/>
    </location>
</feature>
<dbReference type="GO" id="GO:0051082">
    <property type="term" value="F:unfolded protein binding"/>
    <property type="evidence" value="ECO:0007669"/>
    <property type="project" value="InterPro"/>
</dbReference>
<feature type="compositionally biased region" description="Basic and acidic residues" evidence="12">
    <location>
        <begin position="10"/>
        <end position="21"/>
    </location>
</feature>
<keyword evidence="7 13" id="KW-1133">Transmembrane helix</keyword>
<dbReference type="GO" id="GO:0022857">
    <property type="term" value="F:transmembrane transporter activity"/>
    <property type="evidence" value="ECO:0007669"/>
    <property type="project" value="InterPro"/>
</dbReference>
<proteinExistence type="inferred from homology"/>
<keyword evidence="5" id="KW-1003">Cell membrane</keyword>
<dbReference type="VEuPathDB" id="FungiDB:A9K55_002029"/>
<dbReference type="GO" id="GO:0005886">
    <property type="term" value="C:plasma membrane"/>
    <property type="evidence" value="ECO:0007669"/>
    <property type="project" value="UniProtKB-SubCell"/>
</dbReference>
<evidence type="ECO:0000313" key="16">
    <source>
        <dbReference type="Proteomes" id="UP000323067"/>
    </source>
</evidence>
<dbReference type="InterPro" id="IPR036259">
    <property type="entry name" value="MFS_trans_sf"/>
</dbReference>
<comment type="similarity">
    <text evidence="4">Belongs to the major facilitator superfamily.</text>
</comment>
<dbReference type="GO" id="GO:0006457">
    <property type="term" value="P:protein folding"/>
    <property type="evidence" value="ECO:0007669"/>
    <property type="project" value="InterPro"/>
</dbReference>
<feature type="transmembrane region" description="Helical" evidence="13">
    <location>
        <begin position="325"/>
        <end position="344"/>
    </location>
</feature>
<feature type="compositionally biased region" description="Acidic residues" evidence="12">
    <location>
        <begin position="200"/>
        <end position="216"/>
    </location>
</feature>
<comment type="similarity">
    <text evidence="3">Belongs to the prefoldin subunit beta family.</text>
</comment>
<evidence type="ECO:0000256" key="13">
    <source>
        <dbReference type="SAM" id="Phobius"/>
    </source>
</evidence>
<evidence type="ECO:0000256" key="2">
    <source>
        <dbReference type="ARBA" id="ARBA00004236"/>
    </source>
</evidence>
<dbReference type="InterPro" id="IPR011701">
    <property type="entry name" value="MFS"/>
</dbReference>
<evidence type="ECO:0000256" key="6">
    <source>
        <dbReference type="ARBA" id="ARBA00022692"/>
    </source>
</evidence>
<feature type="transmembrane region" description="Helical" evidence="13">
    <location>
        <begin position="350"/>
        <end position="372"/>
    </location>
</feature>
<keyword evidence="8 13" id="KW-0472">Membrane</keyword>
<evidence type="ECO:0000256" key="9">
    <source>
        <dbReference type="ARBA" id="ARBA00023186"/>
    </source>
</evidence>
<dbReference type="FunFam" id="1.20.1250.20:FF:000082">
    <property type="entry name" value="MFS multidrug transporter, putative"/>
    <property type="match status" value="1"/>
</dbReference>
<comment type="subcellular location">
    <subcellularLocation>
        <location evidence="2">Cell membrane</location>
    </subcellularLocation>
    <subcellularLocation>
        <location evidence="1">Membrane</location>
        <topology evidence="1">Multi-pass membrane protein</topology>
    </subcellularLocation>
</comment>
<dbReference type="GO" id="GO:0016272">
    <property type="term" value="C:prefoldin complex"/>
    <property type="evidence" value="ECO:0007669"/>
    <property type="project" value="InterPro"/>
</dbReference>
<dbReference type="PANTHER" id="PTHR23502:SF74">
    <property type="entry name" value="MAJOR FACILITATOR SUPERFAMILY (MFS) PROFILE DOMAIN-CONTAINING PROTEIN"/>
    <property type="match status" value="1"/>
</dbReference>
<feature type="transmembrane region" description="Helical" evidence="13">
    <location>
        <begin position="529"/>
        <end position="550"/>
    </location>
</feature>
<feature type="transmembrane region" description="Helical" evidence="13">
    <location>
        <begin position="636"/>
        <end position="656"/>
    </location>
</feature>
<comment type="function">
    <text evidence="10">Binds specifically to cytosolic chaperonin (c-CPN) and transfers target proteins to it. Binds to nascent polypeptide chain and promotes folding in an environment in which there are many competing pathways for nonnative proteins.</text>
</comment>
<dbReference type="AlphaFoldDB" id="A0A2H4SS86"/>
<dbReference type="Pfam" id="PF01920">
    <property type="entry name" value="Prefoldin_2"/>
    <property type="match status" value="1"/>
</dbReference>